<feature type="domain" description="SANT" evidence="12">
    <location>
        <begin position="294"/>
        <end position="346"/>
    </location>
</feature>
<keyword evidence="8" id="KW-0175">Coiled coil</keyword>
<keyword evidence="3" id="KW-0862">Zinc</keyword>
<dbReference type="PROSITE" id="PS50934">
    <property type="entry name" value="SWIRM"/>
    <property type="match status" value="1"/>
</dbReference>
<dbReference type="InterPro" id="IPR036388">
    <property type="entry name" value="WH-like_DNA-bd_sf"/>
</dbReference>
<gene>
    <name evidence="13" type="primary">TPHA0C01360</name>
    <name evidence="13" type="ordered locus">TPHA_0C01360</name>
</gene>
<dbReference type="FunFam" id="1.10.10.10:FF:000020">
    <property type="entry name" value="SWI/SNF complex subunit SMARCC2 isoform c"/>
    <property type="match status" value="1"/>
</dbReference>
<dbReference type="STRING" id="1071381.G8BRB6"/>
<dbReference type="GO" id="GO:0006337">
    <property type="term" value="P:nucleosome disassembly"/>
    <property type="evidence" value="ECO:0007669"/>
    <property type="project" value="EnsemblFungi"/>
</dbReference>
<evidence type="ECO:0008006" key="15">
    <source>
        <dbReference type="Google" id="ProtNLM"/>
    </source>
</evidence>
<proteinExistence type="predicted"/>
<dbReference type="PROSITE" id="PS50090">
    <property type="entry name" value="MYB_LIKE"/>
    <property type="match status" value="1"/>
</dbReference>
<dbReference type="GO" id="GO:0003677">
    <property type="term" value="F:DNA binding"/>
    <property type="evidence" value="ECO:0007669"/>
    <property type="project" value="UniProtKB-KW"/>
</dbReference>
<dbReference type="InterPro" id="IPR001005">
    <property type="entry name" value="SANT/Myb"/>
</dbReference>
<dbReference type="GO" id="GO:0006303">
    <property type="term" value="P:double-strand break repair via nonhomologous end joining"/>
    <property type="evidence" value="ECO:0007669"/>
    <property type="project" value="EnsemblFungi"/>
</dbReference>
<keyword evidence="2" id="KW-0863">Zinc-finger</keyword>
<keyword evidence="5" id="KW-0238">DNA-binding</keyword>
<evidence type="ECO:0000256" key="8">
    <source>
        <dbReference type="SAM" id="Coils"/>
    </source>
</evidence>
<dbReference type="GO" id="GO:0016514">
    <property type="term" value="C:SWI/SNF complex"/>
    <property type="evidence" value="ECO:0007669"/>
    <property type="project" value="TreeGrafter"/>
</dbReference>
<dbReference type="FunFam" id="1.10.10.60:FF:000014">
    <property type="entry name" value="SWI/SNF complex subunit SMARCC2 isoform C"/>
    <property type="match status" value="1"/>
</dbReference>
<evidence type="ECO:0000256" key="4">
    <source>
        <dbReference type="ARBA" id="ARBA00023015"/>
    </source>
</evidence>
<name>G8BRB6_TETPH</name>
<sequence length="536" mass="62424">MAEQESATTPMSKADSVENMTSINLDTATAVQSQASTEEKKMDYDNEAQKLEDKALVFLIKQSRPVMIPDFAKWFDINKIHEIEKKSLPEFFNETSRFKTEKAYKDTRNFIINTYRLSPFEYLTMTSVRRNIAMDISSIYKIFKFVEKWGLINYRIDPRSKSSIMGPSFTGHFKVLLDTPDGLKPHVPMASEVSKKRTRDDIEYLDSLTNNNLAIRKNIYDELQDFNSFKSADKSSTQIHRTFICHVCSNDSIDVYYHNLRLREANLCVNCYEINHFTDNFNKEDYVKLDINAQPDTNWSDQEVVLLLEGLEMYENDWDKIIKHIANNKTIEQCIEKYISLPIDDKDLKEFVRRMKAKQIAQNEKLDTKKTPLDDEKLRLITKTINSLKLSLEKNIDEKSARDDEKTNELIKESQPVIEELKNTALSKIDTEFKKLYELERKLKMSLDSYTKEHENLTNDRMMLSKQILSINKELSNSNVEKKIILTSSSSNGIQIKLLNKQNEINENKQKLEKLKATEIESISHSDIKKYAVVSL</sequence>
<accession>G8BRB6</accession>
<dbReference type="RefSeq" id="XP_003684726.1">
    <property type="nucleotide sequence ID" value="XM_003684678.1"/>
</dbReference>
<feature type="region of interest" description="Disordered" evidence="9">
    <location>
        <begin position="1"/>
        <end position="41"/>
    </location>
</feature>
<dbReference type="HOGENOM" id="CLU_004447_3_2_1"/>
<dbReference type="GO" id="GO:0042393">
    <property type="term" value="F:histone binding"/>
    <property type="evidence" value="ECO:0007669"/>
    <property type="project" value="TreeGrafter"/>
</dbReference>
<evidence type="ECO:0000256" key="6">
    <source>
        <dbReference type="ARBA" id="ARBA00023163"/>
    </source>
</evidence>
<feature type="domain" description="Myb-like" evidence="10">
    <location>
        <begin position="298"/>
        <end position="342"/>
    </location>
</feature>
<dbReference type="GeneID" id="11535298"/>
<evidence type="ECO:0000259" key="11">
    <source>
        <dbReference type="PROSITE" id="PS50934"/>
    </source>
</evidence>
<dbReference type="InterPro" id="IPR000433">
    <property type="entry name" value="Znf_ZZ"/>
</dbReference>
<dbReference type="Pfam" id="PF00249">
    <property type="entry name" value="Myb_DNA-binding"/>
    <property type="match status" value="1"/>
</dbReference>
<feature type="compositionally biased region" description="Polar residues" evidence="9">
    <location>
        <begin position="1"/>
        <end position="11"/>
    </location>
</feature>
<reference evidence="13 14" key="1">
    <citation type="journal article" date="2011" name="Proc. Natl. Acad. Sci. U.S.A.">
        <title>Evolutionary erosion of yeast sex chromosomes by mating-type switching accidents.</title>
        <authorList>
            <person name="Gordon J.L."/>
            <person name="Armisen D."/>
            <person name="Proux-Wera E."/>
            <person name="Oheigeartaigh S.S."/>
            <person name="Byrne K.P."/>
            <person name="Wolfe K.H."/>
        </authorList>
    </citation>
    <scope>NUCLEOTIDE SEQUENCE [LARGE SCALE GENOMIC DNA]</scope>
    <source>
        <strain evidence="14">ATCC 24235 / CBS 4417 / NBRC 1672 / NRRL Y-8282 / UCD 70-5</strain>
    </source>
</reference>
<dbReference type="GO" id="GO:0008270">
    <property type="term" value="F:zinc ion binding"/>
    <property type="evidence" value="ECO:0007669"/>
    <property type="project" value="UniProtKB-KW"/>
</dbReference>
<evidence type="ECO:0000313" key="14">
    <source>
        <dbReference type="Proteomes" id="UP000005666"/>
    </source>
</evidence>
<dbReference type="Pfam" id="PF04433">
    <property type="entry name" value="SWIRM"/>
    <property type="match status" value="1"/>
</dbReference>
<dbReference type="CDD" id="cd00167">
    <property type="entry name" value="SANT"/>
    <property type="match status" value="1"/>
</dbReference>
<dbReference type="AlphaFoldDB" id="G8BRB6"/>
<dbReference type="EMBL" id="HE612858">
    <property type="protein sequence ID" value="CCE62292.1"/>
    <property type="molecule type" value="Genomic_DNA"/>
</dbReference>
<evidence type="ECO:0000256" key="2">
    <source>
        <dbReference type="ARBA" id="ARBA00022771"/>
    </source>
</evidence>
<dbReference type="PROSITE" id="PS51293">
    <property type="entry name" value="SANT"/>
    <property type="match status" value="1"/>
</dbReference>
<dbReference type="OMA" id="ISHINDD"/>
<dbReference type="eggNOG" id="KOG1279">
    <property type="taxonomic scope" value="Eukaryota"/>
</dbReference>
<dbReference type="PANTHER" id="PTHR12802">
    <property type="entry name" value="SWI/SNF COMPLEX-RELATED"/>
    <property type="match status" value="1"/>
</dbReference>
<dbReference type="Proteomes" id="UP000005666">
    <property type="component" value="Chromosome 3"/>
</dbReference>
<evidence type="ECO:0000256" key="7">
    <source>
        <dbReference type="ARBA" id="ARBA00023242"/>
    </source>
</evidence>
<keyword evidence="14" id="KW-1185">Reference proteome</keyword>
<feature type="coiled-coil region" evidence="8">
    <location>
        <begin position="440"/>
        <end position="467"/>
    </location>
</feature>
<evidence type="ECO:0000313" key="13">
    <source>
        <dbReference type="EMBL" id="CCE62292.1"/>
    </source>
</evidence>
<dbReference type="SMART" id="SM00717">
    <property type="entry name" value="SANT"/>
    <property type="match status" value="1"/>
</dbReference>
<dbReference type="Gene3D" id="1.10.10.10">
    <property type="entry name" value="Winged helix-like DNA-binding domain superfamily/Winged helix DNA-binding domain"/>
    <property type="match status" value="1"/>
</dbReference>
<keyword evidence="7" id="KW-0539">Nucleus</keyword>
<evidence type="ECO:0000259" key="12">
    <source>
        <dbReference type="PROSITE" id="PS51293"/>
    </source>
</evidence>
<evidence type="ECO:0000259" key="10">
    <source>
        <dbReference type="PROSITE" id="PS50090"/>
    </source>
</evidence>
<evidence type="ECO:0000256" key="9">
    <source>
        <dbReference type="SAM" id="MobiDB-lite"/>
    </source>
</evidence>
<dbReference type="InterPro" id="IPR017884">
    <property type="entry name" value="SANT_dom"/>
</dbReference>
<organism evidence="13 14">
    <name type="scientific">Tetrapisispora phaffii (strain ATCC 24235 / CBS 4417 / NBRC 1672 / NRRL Y-8282 / UCD 70-5)</name>
    <name type="common">Yeast</name>
    <name type="synonym">Fabospora phaffii</name>
    <dbReference type="NCBI Taxonomy" id="1071381"/>
    <lineage>
        <taxon>Eukaryota</taxon>
        <taxon>Fungi</taxon>
        <taxon>Dikarya</taxon>
        <taxon>Ascomycota</taxon>
        <taxon>Saccharomycotina</taxon>
        <taxon>Saccharomycetes</taxon>
        <taxon>Saccharomycetales</taxon>
        <taxon>Saccharomycetaceae</taxon>
        <taxon>Tetrapisispora</taxon>
    </lineage>
</organism>
<dbReference type="InterPro" id="IPR009057">
    <property type="entry name" value="Homeodomain-like_sf"/>
</dbReference>
<feature type="compositionally biased region" description="Polar residues" evidence="9">
    <location>
        <begin position="18"/>
        <end position="36"/>
    </location>
</feature>
<feature type="domain" description="SWIRM" evidence="11">
    <location>
        <begin position="66"/>
        <end position="163"/>
    </location>
</feature>
<dbReference type="InterPro" id="IPR007526">
    <property type="entry name" value="SWIRM"/>
</dbReference>
<dbReference type="Gene3D" id="1.10.10.60">
    <property type="entry name" value="Homeodomain-like"/>
    <property type="match status" value="1"/>
</dbReference>
<dbReference type="KEGG" id="tpf:TPHA_0C01360"/>
<evidence type="ECO:0000256" key="3">
    <source>
        <dbReference type="ARBA" id="ARBA00022833"/>
    </source>
</evidence>
<dbReference type="GO" id="GO:0006368">
    <property type="term" value="P:transcription elongation by RNA polymerase II"/>
    <property type="evidence" value="ECO:0007669"/>
    <property type="project" value="EnsemblFungi"/>
</dbReference>
<dbReference type="GO" id="GO:0045893">
    <property type="term" value="P:positive regulation of DNA-templated transcription"/>
    <property type="evidence" value="ECO:0007669"/>
    <property type="project" value="TreeGrafter"/>
</dbReference>
<dbReference type="GO" id="GO:0016586">
    <property type="term" value="C:RSC-type complex"/>
    <property type="evidence" value="ECO:0007669"/>
    <property type="project" value="EnsemblFungi"/>
</dbReference>
<evidence type="ECO:0000256" key="1">
    <source>
        <dbReference type="ARBA" id="ARBA00022723"/>
    </source>
</evidence>
<dbReference type="PANTHER" id="PTHR12802:SF41">
    <property type="entry name" value="BRAHMA ASSOCIATED PROTEIN 155 KDA"/>
    <property type="match status" value="1"/>
</dbReference>
<dbReference type="SUPFAM" id="SSF46689">
    <property type="entry name" value="Homeodomain-like"/>
    <property type="match status" value="2"/>
</dbReference>
<dbReference type="OrthoDB" id="118550at2759"/>
<dbReference type="Pfam" id="PF00569">
    <property type="entry name" value="ZZ"/>
    <property type="match status" value="1"/>
</dbReference>
<keyword evidence="4" id="KW-0805">Transcription regulation</keyword>
<protein>
    <recommendedName>
        <fullName evidence="15">SWIRM domain-containing protein</fullName>
    </recommendedName>
</protein>
<keyword evidence="1" id="KW-0479">Metal-binding</keyword>
<keyword evidence="6" id="KW-0804">Transcription</keyword>
<evidence type="ECO:0000256" key="5">
    <source>
        <dbReference type="ARBA" id="ARBA00023125"/>
    </source>
</evidence>